<dbReference type="Proteomes" id="UP001595797">
    <property type="component" value="Unassembled WGS sequence"/>
</dbReference>
<protein>
    <submittedName>
        <fullName evidence="2">Uncharacterized protein</fullName>
    </submittedName>
</protein>
<evidence type="ECO:0000256" key="1">
    <source>
        <dbReference type="SAM" id="MobiDB-lite"/>
    </source>
</evidence>
<evidence type="ECO:0000313" key="2">
    <source>
        <dbReference type="EMBL" id="MFC4902557.1"/>
    </source>
</evidence>
<comment type="caution">
    <text evidence="2">The sequence shown here is derived from an EMBL/GenBank/DDBJ whole genome shotgun (WGS) entry which is preliminary data.</text>
</comment>
<proteinExistence type="predicted"/>
<dbReference type="EMBL" id="JBHSIW010000005">
    <property type="protein sequence ID" value="MFC4902557.1"/>
    <property type="molecule type" value="Genomic_DNA"/>
</dbReference>
<evidence type="ECO:0000313" key="3">
    <source>
        <dbReference type="Proteomes" id="UP001595797"/>
    </source>
</evidence>
<keyword evidence="3" id="KW-1185">Reference proteome</keyword>
<sequence>MTRCPTPSQAPPGLVTWPPAAVRAQLLAGLTPVPDTGPRSPFREPTGAPRPVPLLHFPAADVPVPRSRP</sequence>
<name>A0ABV9THQ8_9MICC</name>
<accession>A0ABV9THQ8</accession>
<reference evidence="3" key="1">
    <citation type="journal article" date="2019" name="Int. J. Syst. Evol. Microbiol.">
        <title>The Global Catalogue of Microorganisms (GCM) 10K type strain sequencing project: providing services to taxonomists for standard genome sequencing and annotation.</title>
        <authorList>
            <consortium name="The Broad Institute Genomics Platform"/>
            <consortium name="The Broad Institute Genome Sequencing Center for Infectious Disease"/>
            <person name="Wu L."/>
            <person name="Ma J."/>
        </authorList>
    </citation>
    <scope>NUCLEOTIDE SEQUENCE [LARGE SCALE GENOMIC DNA]</scope>
    <source>
        <strain evidence="3">CGMCC 4.6946</strain>
    </source>
</reference>
<organism evidence="2 3">
    <name type="scientific">Kocuria oceani</name>
    <dbReference type="NCBI Taxonomy" id="988827"/>
    <lineage>
        <taxon>Bacteria</taxon>
        <taxon>Bacillati</taxon>
        <taxon>Actinomycetota</taxon>
        <taxon>Actinomycetes</taxon>
        <taxon>Micrococcales</taxon>
        <taxon>Micrococcaceae</taxon>
        <taxon>Kocuria</taxon>
    </lineage>
</organism>
<gene>
    <name evidence="2" type="ORF">ACFPCS_03140</name>
</gene>
<feature type="region of interest" description="Disordered" evidence="1">
    <location>
        <begin position="29"/>
        <end position="69"/>
    </location>
</feature>
<dbReference type="RefSeq" id="WP_277551722.1">
    <property type="nucleotide sequence ID" value="NZ_JARAMH010000012.1"/>
</dbReference>